<sequence>MTRSKYIQRESEGPAEVSPEEALPEISFDQLPEAMRAACERAGWDRLMPVQSKSIPYMLQRRDTMVQARTGSGKTGAFVLPLIERIDPEKNHCQALVLLPTRELAKQVAHEAEMLSGGTLRTVAVYGGVGYGEQIEGFKQGAHLVVGTPGRVLDHLIKGSLSLDHLETLIFDEADRMLSIGFYPDMKQVQRHLPHRRINSLMFSATFPPLVLRLAEEFLQDQLFISLSGKQVHVAEVNHVYYEMPAMGKDRALMRIIEVENPASAIIFCNTKANCHYISEVLRQFGYDADALSSDLSQAKREKILSRVRSGTLRFLVATDVAARGIDIPDLSHVVLYEPPEDHESYIHRAGRTGRAGAAGEVLSLVDVIQKLELKRIATQYSIELEKRPLPDDEDVRAVLAQRATTLLETKVRSLLPISRERMSRFLPLAKELAATEDGPAIIATLLDEFYHENVHARNFPAPERQDEGRKARGAQRRKPGGPRGGKKGSPRDGRPDDRPPRKETPATGQNAATGDQPAKKKRRRRRKKKPSGDGGSQGQSS</sequence>
<keyword evidence="11" id="KW-1185">Reference proteome</keyword>
<dbReference type="GO" id="GO:0003724">
    <property type="term" value="F:RNA helicase activity"/>
    <property type="evidence" value="ECO:0007669"/>
    <property type="project" value="TreeGrafter"/>
</dbReference>
<organism evidence="10 11">
    <name type="scientific">Paucidesulfovibrio gracilis DSM 16080</name>
    <dbReference type="NCBI Taxonomy" id="1121449"/>
    <lineage>
        <taxon>Bacteria</taxon>
        <taxon>Pseudomonadati</taxon>
        <taxon>Thermodesulfobacteriota</taxon>
        <taxon>Desulfovibrionia</taxon>
        <taxon>Desulfovibrionales</taxon>
        <taxon>Desulfovibrionaceae</taxon>
        <taxon>Paucidesulfovibrio</taxon>
    </lineage>
</organism>
<feature type="region of interest" description="Disordered" evidence="7">
    <location>
        <begin position="457"/>
        <end position="542"/>
    </location>
</feature>
<dbReference type="Proteomes" id="UP000190027">
    <property type="component" value="Unassembled WGS sequence"/>
</dbReference>
<gene>
    <name evidence="10" type="ORF">SAMN02745704_02083</name>
</gene>
<dbReference type="GO" id="GO:0005524">
    <property type="term" value="F:ATP binding"/>
    <property type="evidence" value="ECO:0007669"/>
    <property type="project" value="UniProtKB-KW"/>
</dbReference>
<evidence type="ECO:0000256" key="4">
    <source>
        <dbReference type="ARBA" id="ARBA00022840"/>
    </source>
</evidence>
<keyword evidence="4 6" id="KW-0067">ATP-binding</keyword>
<dbReference type="AlphaFoldDB" id="A0A1T4XE56"/>
<dbReference type="SMART" id="SM00490">
    <property type="entry name" value="HELICc"/>
    <property type="match status" value="1"/>
</dbReference>
<evidence type="ECO:0000256" key="5">
    <source>
        <dbReference type="ARBA" id="ARBA00038437"/>
    </source>
</evidence>
<evidence type="ECO:0000256" key="1">
    <source>
        <dbReference type="ARBA" id="ARBA00022741"/>
    </source>
</evidence>
<feature type="domain" description="Helicase ATP-binding" evidence="8">
    <location>
        <begin position="55"/>
        <end position="225"/>
    </location>
</feature>
<dbReference type="InterPro" id="IPR011545">
    <property type="entry name" value="DEAD/DEAH_box_helicase_dom"/>
</dbReference>
<dbReference type="InterPro" id="IPR000629">
    <property type="entry name" value="RNA-helicase_DEAD-box_CS"/>
</dbReference>
<dbReference type="PANTHER" id="PTHR47959">
    <property type="entry name" value="ATP-DEPENDENT RNA HELICASE RHLE-RELATED"/>
    <property type="match status" value="1"/>
</dbReference>
<name>A0A1T4XE56_9BACT</name>
<dbReference type="PROSITE" id="PS51192">
    <property type="entry name" value="HELICASE_ATP_BIND_1"/>
    <property type="match status" value="1"/>
</dbReference>
<feature type="compositionally biased region" description="Basic residues" evidence="7">
    <location>
        <begin position="472"/>
        <end position="489"/>
    </location>
</feature>
<feature type="compositionally biased region" description="Gly residues" evidence="7">
    <location>
        <begin position="533"/>
        <end position="542"/>
    </location>
</feature>
<evidence type="ECO:0000259" key="9">
    <source>
        <dbReference type="PROSITE" id="PS51194"/>
    </source>
</evidence>
<dbReference type="RefSeq" id="WP_078717635.1">
    <property type="nucleotide sequence ID" value="NZ_FUYC01000010.1"/>
</dbReference>
<protein>
    <submittedName>
        <fullName evidence="10">ATP-dependent RNA helicase DeaD</fullName>
    </submittedName>
</protein>
<dbReference type="GO" id="GO:0016787">
    <property type="term" value="F:hydrolase activity"/>
    <property type="evidence" value="ECO:0007669"/>
    <property type="project" value="UniProtKB-KW"/>
</dbReference>
<dbReference type="Pfam" id="PF00271">
    <property type="entry name" value="Helicase_C"/>
    <property type="match status" value="1"/>
</dbReference>
<dbReference type="InterPro" id="IPR050079">
    <property type="entry name" value="DEAD_box_RNA_helicase"/>
</dbReference>
<dbReference type="PANTHER" id="PTHR47959:SF1">
    <property type="entry name" value="ATP-DEPENDENT RNA HELICASE DBPA"/>
    <property type="match status" value="1"/>
</dbReference>
<dbReference type="PROSITE" id="PS00039">
    <property type="entry name" value="DEAD_ATP_HELICASE"/>
    <property type="match status" value="1"/>
</dbReference>
<dbReference type="InterPro" id="IPR014001">
    <property type="entry name" value="Helicase_ATP-bd"/>
</dbReference>
<evidence type="ECO:0000259" key="8">
    <source>
        <dbReference type="PROSITE" id="PS51192"/>
    </source>
</evidence>
<dbReference type="GO" id="GO:0003676">
    <property type="term" value="F:nucleic acid binding"/>
    <property type="evidence" value="ECO:0007669"/>
    <property type="project" value="InterPro"/>
</dbReference>
<evidence type="ECO:0000256" key="7">
    <source>
        <dbReference type="SAM" id="MobiDB-lite"/>
    </source>
</evidence>
<keyword evidence="1 6" id="KW-0547">Nucleotide-binding</keyword>
<dbReference type="InterPro" id="IPR044742">
    <property type="entry name" value="DEAD/DEAH_RhlB"/>
</dbReference>
<keyword evidence="2 6" id="KW-0378">Hydrolase</keyword>
<accession>A0A1T4XE56</accession>
<dbReference type="PROSITE" id="PS51194">
    <property type="entry name" value="HELICASE_CTER"/>
    <property type="match status" value="1"/>
</dbReference>
<evidence type="ECO:0000256" key="6">
    <source>
        <dbReference type="RuleBase" id="RU000492"/>
    </source>
</evidence>
<keyword evidence="3 6" id="KW-0347">Helicase</keyword>
<reference evidence="10 11" key="1">
    <citation type="submission" date="2017-02" db="EMBL/GenBank/DDBJ databases">
        <authorList>
            <person name="Peterson S.W."/>
        </authorList>
    </citation>
    <scope>NUCLEOTIDE SEQUENCE [LARGE SCALE GENOMIC DNA]</scope>
    <source>
        <strain evidence="10 11">DSM 16080</strain>
    </source>
</reference>
<dbReference type="Pfam" id="PF00270">
    <property type="entry name" value="DEAD"/>
    <property type="match status" value="1"/>
</dbReference>
<dbReference type="Gene3D" id="3.40.50.300">
    <property type="entry name" value="P-loop containing nucleotide triphosphate hydrolases"/>
    <property type="match status" value="2"/>
</dbReference>
<dbReference type="GO" id="GO:0005829">
    <property type="term" value="C:cytosol"/>
    <property type="evidence" value="ECO:0007669"/>
    <property type="project" value="TreeGrafter"/>
</dbReference>
<proteinExistence type="inferred from homology"/>
<dbReference type="STRING" id="1121449.SAMN02745704_02083"/>
<feature type="compositionally biased region" description="Basic and acidic residues" evidence="7">
    <location>
        <begin position="490"/>
        <end position="505"/>
    </location>
</feature>
<feature type="domain" description="Helicase C-terminal" evidence="9">
    <location>
        <begin position="248"/>
        <end position="396"/>
    </location>
</feature>
<dbReference type="InterPro" id="IPR001650">
    <property type="entry name" value="Helicase_C-like"/>
</dbReference>
<dbReference type="EMBL" id="FUYC01000010">
    <property type="protein sequence ID" value="SKA87806.1"/>
    <property type="molecule type" value="Genomic_DNA"/>
</dbReference>
<dbReference type="SUPFAM" id="SSF52540">
    <property type="entry name" value="P-loop containing nucleoside triphosphate hydrolases"/>
    <property type="match status" value="1"/>
</dbReference>
<evidence type="ECO:0000256" key="3">
    <source>
        <dbReference type="ARBA" id="ARBA00022806"/>
    </source>
</evidence>
<comment type="similarity">
    <text evidence="5 6">Belongs to the DEAD box helicase family.</text>
</comment>
<evidence type="ECO:0000313" key="11">
    <source>
        <dbReference type="Proteomes" id="UP000190027"/>
    </source>
</evidence>
<dbReference type="CDD" id="cd18787">
    <property type="entry name" value="SF2_C_DEAD"/>
    <property type="match status" value="1"/>
</dbReference>
<dbReference type="InterPro" id="IPR027417">
    <property type="entry name" value="P-loop_NTPase"/>
</dbReference>
<dbReference type="CDD" id="cd00268">
    <property type="entry name" value="DEADc"/>
    <property type="match status" value="1"/>
</dbReference>
<feature type="compositionally biased region" description="Basic residues" evidence="7">
    <location>
        <begin position="520"/>
        <end position="530"/>
    </location>
</feature>
<feature type="region of interest" description="Disordered" evidence="7">
    <location>
        <begin position="1"/>
        <end position="21"/>
    </location>
</feature>
<dbReference type="SMART" id="SM00487">
    <property type="entry name" value="DEXDc"/>
    <property type="match status" value="1"/>
</dbReference>
<evidence type="ECO:0000256" key="2">
    <source>
        <dbReference type="ARBA" id="ARBA00022801"/>
    </source>
</evidence>
<evidence type="ECO:0000313" key="10">
    <source>
        <dbReference type="EMBL" id="SKA87806.1"/>
    </source>
</evidence>
<dbReference type="OrthoDB" id="9805696at2"/>